<keyword evidence="2" id="KW-0349">Heme</keyword>
<evidence type="ECO:0000313" key="3">
    <source>
        <dbReference type="EMBL" id="MFC6088959.1"/>
    </source>
</evidence>
<comment type="similarity">
    <text evidence="1 2">Belongs to the cytochrome P450 family.</text>
</comment>
<reference evidence="4" key="1">
    <citation type="journal article" date="2019" name="Int. J. Syst. Evol. Microbiol.">
        <title>The Global Catalogue of Microorganisms (GCM) 10K type strain sequencing project: providing services to taxonomists for standard genome sequencing and annotation.</title>
        <authorList>
            <consortium name="The Broad Institute Genomics Platform"/>
            <consortium name="The Broad Institute Genome Sequencing Center for Infectious Disease"/>
            <person name="Wu L."/>
            <person name="Ma J."/>
        </authorList>
    </citation>
    <scope>NUCLEOTIDE SEQUENCE [LARGE SCALE GENOMIC DNA]</scope>
    <source>
        <strain evidence="4">CGMCC 4.7246</strain>
    </source>
</reference>
<keyword evidence="2" id="KW-0479">Metal-binding</keyword>
<evidence type="ECO:0000313" key="4">
    <source>
        <dbReference type="Proteomes" id="UP001596220"/>
    </source>
</evidence>
<keyword evidence="2" id="KW-0408">Iron</keyword>
<dbReference type="InterPro" id="IPR002397">
    <property type="entry name" value="Cyt_P450_B"/>
</dbReference>
<gene>
    <name evidence="3" type="ORF">ACFP3R_06715</name>
</gene>
<dbReference type="InterPro" id="IPR001128">
    <property type="entry name" value="Cyt_P450"/>
</dbReference>
<dbReference type="SUPFAM" id="SSF48264">
    <property type="entry name" value="Cytochrome P450"/>
    <property type="match status" value="1"/>
</dbReference>
<keyword evidence="2" id="KW-0560">Oxidoreductase</keyword>
<dbReference type="Pfam" id="PF00067">
    <property type="entry name" value="p450"/>
    <property type="match status" value="1"/>
</dbReference>
<keyword evidence="2" id="KW-0503">Monooxygenase</keyword>
<dbReference type="PANTHER" id="PTHR46696">
    <property type="entry name" value="P450, PUTATIVE (EUROFUNG)-RELATED"/>
    <property type="match status" value="1"/>
</dbReference>
<organism evidence="3 4">
    <name type="scientific">Saccharothrix lopnurensis</name>
    <dbReference type="NCBI Taxonomy" id="1670621"/>
    <lineage>
        <taxon>Bacteria</taxon>
        <taxon>Bacillati</taxon>
        <taxon>Actinomycetota</taxon>
        <taxon>Actinomycetes</taxon>
        <taxon>Pseudonocardiales</taxon>
        <taxon>Pseudonocardiaceae</taxon>
        <taxon>Saccharothrix</taxon>
    </lineage>
</organism>
<sequence>MGEKFNGLDVLGEEYFADPHAYHARLREQRAATEVVLPRGSRAWLVTRYEEARAALADPRFKKHYEGFPRVMELSQTRPVEAGVFAESLTRHMLNVDPPDHTRLRKLVTKAFTARRVEQLRPRVQEITDRLLDEAGEAAGRGPLDLVDALAFPLPITVICEMLDVPMEAREDFRAWSNVLVGGSEPADIEAAGKAMAGYLFELVEHKRATPGEDFFSALVHASEDGDRLDQGELIAMAFLLLVAGHETTVNLIANGVFHLLRHPEQLAALRDDRSLLPGAVEEFLRYESPVNQATFRYTTEDVELGDVVIPADSLVLVSLLAGNRDSAKFPDADRFDITRPTGGHLAFGHGLHFCLGAPLARLEGEIAVGALLERFDVTPAERLDALPWRPGTLIRGLVSLPVNLTPRGPR</sequence>
<dbReference type="RefSeq" id="WP_380633851.1">
    <property type="nucleotide sequence ID" value="NZ_JBHSQO010000005.1"/>
</dbReference>
<dbReference type="PRINTS" id="PR00359">
    <property type="entry name" value="BP450"/>
</dbReference>
<keyword evidence="4" id="KW-1185">Reference proteome</keyword>
<dbReference type="InterPro" id="IPR036396">
    <property type="entry name" value="Cyt_P450_sf"/>
</dbReference>
<dbReference type="EMBL" id="JBHSQO010000005">
    <property type="protein sequence ID" value="MFC6088959.1"/>
    <property type="molecule type" value="Genomic_DNA"/>
</dbReference>
<dbReference type="InterPro" id="IPR017972">
    <property type="entry name" value="Cyt_P450_CS"/>
</dbReference>
<accession>A0ABW1P018</accession>
<comment type="caution">
    <text evidence="3">The sequence shown here is derived from an EMBL/GenBank/DDBJ whole genome shotgun (WGS) entry which is preliminary data.</text>
</comment>
<name>A0ABW1P018_9PSEU</name>
<dbReference type="PROSITE" id="PS00086">
    <property type="entry name" value="CYTOCHROME_P450"/>
    <property type="match status" value="1"/>
</dbReference>
<protein>
    <submittedName>
        <fullName evidence="3">Cytochrome P450</fullName>
    </submittedName>
</protein>
<dbReference type="Proteomes" id="UP001596220">
    <property type="component" value="Unassembled WGS sequence"/>
</dbReference>
<evidence type="ECO:0000256" key="1">
    <source>
        <dbReference type="ARBA" id="ARBA00010617"/>
    </source>
</evidence>
<proteinExistence type="inferred from homology"/>
<dbReference type="PANTHER" id="PTHR46696:SF1">
    <property type="entry name" value="CYTOCHROME P450 YJIB-RELATED"/>
    <property type="match status" value="1"/>
</dbReference>
<dbReference type="Gene3D" id="1.10.630.10">
    <property type="entry name" value="Cytochrome P450"/>
    <property type="match status" value="1"/>
</dbReference>
<dbReference type="CDD" id="cd11029">
    <property type="entry name" value="CYP107-like"/>
    <property type="match status" value="1"/>
</dbReference>
<evidence type="ECO:0000256" key="2">
    <source>
        <dbReference type="RuleBase" id="RU000461"/>
    </source>
</evidence>